<keyword evidence="2" id="KW-0812">Transmembrane</keyword>
<name>A0A4R0H188_9ACTN</name>
<feature type="domain" description="Transglutaminase-like" evidence="3">
    <location>
        <begin position="425"/>
        <end position="496"/>
    </location>
</feature>
<feature type="region of interest" description="Disordered" evidence="1">
    <location>
        <begin position="500"/>
        <end position="541"/>
    </location>
</feature>
<keyword evidence="2" id="KW-1133">Transmembrane helix</keyword>
<feature type="transmembrane region" description="Helical" evidence="2">
    <location>
        <begin position="61"/>
        <end position="78"/>
    </location>
</feature>
<comment type="caution">
    <text evidence="4">The sequence shown here is derived from an EMBL/GenBank/DDBJ whole genome shotgun (WGS) entry which is preliminary data.</text>
</comment>
<feature type="transmembrane region" description="Helical" evidence="2">
    <location>
        <begin position="108"/>
        <end position="127"/>
    </location>
</feature>
<protein>
    <submittedName>
        <fullName evidence="4">Transglutaminase</fullName>
    </submittedName>
</protein>
<keyword evidence="5" id="KW-1185">Reference proteome</keyword>
<feature type="transmembrane region" description="Helical" evidence="2">
    <location>
        <begin position="31"/>
        <end position="49"/>
    </location>
</feature>
<evidence type="ECO:0000313" key="4">
    <source>
        <dbReference type="EMBL" id="TCC04247.1"/>
    </source>
</evidence>
<evidence type="ECO:0000259" key="3">
    <source>
        <dbReference type="SMART" id="SM00460"/>
    </source>
</evidence>
<dbReference type="Pfam" id="PF11992">
    <property type="entry name" value="TgpA_N"/>
    <property type="match status" value="1"/>
</dbReference>
<dbReference type="OrthoDB" id="9804023at2"/>
<dbReference type="Gene3D" id="3.10.620.30">
    <property type="match status" value="1"/>
</dbReference>
<dbReference type="RefSeq" id="WP_131345337.1">
    <property type="nucleotide sequence ID" value="NZ_SJJZ01000004.1"/>
</dbReference>
<accession>A0A4R0H188</accession>
<dbReference type="InterPro" id="IPR052901">
    <property type="entry name" value="Bact_TGase-like"/>
</dbReference>
<feature type="transmembrane region" description="Helical" evidence="2">
    <location>
        <begin position="156"/>
        <end position="174"/>
    </location>
</feature>
<dbReference type="SUPFAM" id="SSF54001">
    <property type="entry name" value="Cysteine proteinases"/>
    <property type="match status" value="1"/>
</dbReference>
<dbReference type="PANTHER" id="PTHR42736">
    <property type="entry name" value="PROTEIN-GLUTAMINE GAMMA-GLUTAMYLTRANSFERASE"/>
    <property type="match status" value="1"/>
</dbReference>
<dbReference type="InterPro" id="IPR021878">
    <property type="entry name" value="TgpA_N"/>
</dbReference>
<dbReference type="InterPro" id="IPR002931">
    <property type="entry name" value="Transglutaminase-like"/>
</dbReference>
<dbReference type="Pfam" id="PF01841">
    <property type="entry name" value="Transglut_core"/>
    <property type="match status" value="1"/>
</dbReference>
<keyword evidence="2" id="KW-0472">Membrane</keyword>
<dbReference type="AlphaFoldDB" id="A0A4R0H188"/>
<reference evidence="4 5" key="1">
    <citation type="submission" date="2019-02" db="EMBL/GenBank/DDBJ databases">
        <title>Kribbella capetownensis sp. nov. and Kribbella speibonae sp. nov., isolated from soil.</title>
        <authorList>
            <person name="Curtis S.M."/>
            <person name="Norton I."/>
            <person name="Everest G.J."/>
            <person name="Meyers P.R."/>
        </authorList>
    </citation>
    <scope>NUCLEOTIDE SEQUENCE [LARGE SCALE GENOMIC DNA]</scope>
    <source>
        <strain evidence="4 5">KCTC 29219</strain>
    </source>
</reference>
<evidence type="ECO:0000313" key="5">
    <source>
        <dbReference type="Proteomes" id="UP000292346"/>
    </source>
</evidence>
<feature type="transmembrane region" description="Helical" evidence="2">
    <location>
        <begin position="548"/>
        <end position="572"/>
    </location>
</feature>
<proteinExistence type="predicted"/>
<feature type="transmembrane region" description="Helical" evidence="2">
    <location>
        <begin position="181"/>
        <end position="202"/>
    </location>
</feature>
<feature type="compositionally biased region" description="Basic and acidic residues" evidence="1">
    <location>
        <begin position="519"/>
        <end position="530"/>
    </location>
</feature>
<dbReference type="SMART" id="SM00460">
    <property type="entry name" value="TGc"/>
    <property type="match status" value="1"/>
</dbReference>
<dbReference type="PANTHER" id="PTHR42736:SF1">
    <property type="entry name" value="PROTEIN-GLUTAMINE GAMMA-GLUTAMYLTRANSFERASE"/>
    <property type="match status" value="1"/>
</dbReference>
<feature type="transmembrane region" description="Helical" evidence="2">
    <location>
        <begin position="132"/>
        <end position="150"/>
    </location>
</feature>
<dbReference type="Proteomes" id="UP000292346">
    <property type="component" value="Unassembled WGS sequence"/>
</dbReference>
<organism evidence="4 5">
    <name type="scientific">Kribbella soli</name>
    <dbReference type="NCBI Taxonomy" id="1124743"/>
    <lineage>
        <taxon>Bacteria</taxon>
        <taxon>Bacillati</taxon>
        <taxon>Actinomycetota</taxon>
        <taxon>Actinomycetes</taxon>
        <taxon>Propionibacteriales</taxon>
        <taxon>Kribbellaceae</taxon>
        <taxon>Kribbella</taxon>
    </lineage>
</organism>
<feature type="transmembrane region" description="Helical" evidence="2">
    <location>
        <begin position="7"/>
        <end position="25"/>
    </location>
</feature>
<dbReference type="EMBL" id="SJJZ01000004">
    <property type="protein sequence ID" value="TCC04247.1"/>
    <property type="molecule type" value="Genomic_DNA"/>
</dbReference>
<sequence>MTRRLPILGVLAAGVVAGLLFAPLFGTSAVLWPMLAVAVVAYLVEEGILRRPQLARWRVPLTLVGGVVALLAVIPGAARRPVSLWDAVTSGWRRTLESTWPATPSPDLVAFVPVLVLLACLVGARVLQRSRLLALLPAVVVAGLSQAYVTVTGLDAVLVGLALTGCFALVLVQWPSERAAWVRLVAALAAMAVGASTLGLALPTSTAAHLAKPSPPDSPTVLSNPLTEIAARLHSPDTVVFTARADGPVDRWPVIALDNFDGVTWTAAPKFQRLGRELPLDSHVTVPVRRQSADVALADWSLPWLPSQTRTLSVVDDLPLLVDPASGALLAEQKRPSQYRVTWAEPTVDSDQLASSGVDADPSSGADLGEVPVGIDDLARSIAGDVRPSFQLALVLEKYLRTNYKLATGENLPTGHGYPQLNHFLLRSKRGTSEQFAASYVVMARLLGLPARLVVGFKQPDTPSPDGTYVIRNRDVLAWPEVAVTGVGWVPLDPTGTATSKAGGGLAGAAETVRKQLPSKKEIEREHRSEPTLPAPEDPQTAHHWPGWMALVVVVAALGAMVLLWIIGVPLAKAVRRRRRRRHGTLGAWAEARDLLRDHGMRVTPAATARDLARDSDGPVSQAMTLLAGCLDRALWSGQDSDPDREFAWSAVRKAQRGLAEGRLSERIRTTLSARSLIG</sequence>
<evidence type="ECO:0000256" key="1">
    <source>
        <dbReference type="SAM" id="MobiDB-lite"/>
    </source>
</evidence>
<evidence type="ECO:0000256" key="2">
    <source>
        <dbReference type="SAM" id="Phobius"/>
    </source>
</evidence>
<gene>
    <name evidence="4" type="ORF">E0H45_34780</name>
</gene>
<dbReference type="InterPro" id="IPR038765">
    <property type="entry name" value="Papain-like_cys_pep_sf"/>
</dbReference>